<dbReference type="Proteomes" id="UP000298213">
    <property type="component" value="Unassembled WGS sequence"/>
</dbReference>
<dbReference type="OrthoDB" id="7906710at2"/>
<gene>
    <name evidence="1" type="ORF">E2493_06695</name>
</gene>
<name>A0A4Y8ZT55_9SPHN</name>
<accession>A0A4Y8ZT55</accession>
<dbReference type="AlphaFoldDB" id="A0A4Y8ZT55"/>
<dbReference type="EMBL" id="SPDV01000009">
    <property type="protein sequence ID" value="TFI59203.1"/>
    <property type="molecule type" value="Genomic_DNA"/>
</dbReference>
<dbReference type="RefSeq" id="WP_135084997.1">
    <property type="nucleotide sequence ID" value="NZ_SPDV01000009.1"/>
</dbReference>
<evidence type="ECO:0000313" key="1">
    <source>
        <dbReference type="EMBL" id="TFI59203.1"/>
    </source>
</evidence>
<keyword evidence="2" id="KW-1185">Reference proteome</keyword>
<organism evidence="1 2">
    <name type="scientific">Sphingomonas parva</name>
    <dbReference type="NCBI Taxonomy" id="2555898"/>
    <lineage>
        <taxon>Bacteria</taxon>
        <taxon>Pseudomonadati</taxon>
        <taxon>Pseudomonadota</taxon>
        <taxon>Alphaproteobacteria</taxon>
        <taxon>Sphingomonadales</taxon>
        <taxon>Sphingomonadaceae</taxon>
        <taxon>Sphingomonas</taxon>
    </lineage>
</organism>
<proteinExistence type="predicted"/>
<protein>
    <submittedName>
        <fullName evidence="1">Uncharacterized protein</fullName>
    </submittedName>
</protein>
<reference evidence="1 2" key="1">
    <citation type="submission" date="2019-03" db="EMBL/GenBank/DDBJ databases">
        <title>Genome sequence of Sphingomonas sp. 17J27-24.</title>
        <authorList>
            <person name="Kim M."/>
            <person name="Maeng S."/>
            <person name="Sathiyaraj S."/>
        </authorList>
    </citation>
    <scope>NUCLEOTIDE SEQUENCE [LARGE SCALE GENOMIC DNA]</scope>
    <source>
        <strain evidence="1 2">17J27-24</strain>
    </source>
</reference>
<evidence type="ECO:0000313" key="2">
    <source>
        <dbReference type="Proteomes" id="UP000298213"/>
    </source>
</evidence>
<sequence>MKEIFIGNDEFLSDPAGAAWQTEEGIVFIGELGRRSFVLMSFEIYRALPGVDAAEESRWGMEGQPPPDTLIDERNRLWRESLPEGWHAIYDRLVDEFTTMHPRPIVVQAKEKLGGLRVYLDRPHREAQVLINTAMRQAERSCQFCGEPGQPHNAGGYLATLCPGHADGAAIG</sequence>
<comment type="caution">
    <text evidence="1">The sequence shown here is derived from an EMBL/GenBank/DDBJ whole genome shotgun (WGS) entry which is preliminary data.</text>
</comment>